<evidence type="ECO:0000259" key="3">
    <source>
        <dbReference type="PROSITE" id="PS51746"/>
    </source>
</evidence>
<comment type="caution">
    <text evidence="4">The sequence shown here is derived from an EMBL/GenBank/DDBJ whole genome shotgun (WGS) entry which is preliminary data.</text>
</comment>
<dbReference type="Proteomes" id="UP000187209">
    <property type="component" value="Unassembled WGS sequence"/>
</dbReference>
<dbReference type="Gene3D" id="3.60.40.10">
    <property type="entry name" value="PPM-type phosphatase domain"/>
    <property type="match status" value="1"/>
</dbReference>
<gene>
    <name evidence="4" type="ORF">SteCoe_10381</name>
</gene>
<organism evidence="4 5">
    <name type="scientific">Stentor coeruleus</name>
    <dbReference type="NCBI Taxonomy" id="5963"/>
    <lineage>
        <taxon>Eukaryota</taxon>
        <taxon>Sar</taxon>
        <taxon>Alveolata</taxon>
        <taxon>Ciliophora</taxon>
        <taxon>Postciliodesmatophora</taxon>
        <taxon>Heterotrichea</taxon>
        <taxon>Heterotrichida</taxon>
        <taxon>Stentoridae</taxon>
        <taxon>Stentor</taxon>
    </lineage>
</organism>
<proteinExistence type="predicted"/>
<protein>
    <recommendedName>
        <fullName evidence="3">PPM-type phosphatase domain-containing protein</fullName>
    </recommendedName>
</protein>
<feature type="domain" description="PPM-type phosphatase" evidence="3">
    <location>
        <begin position="55"/>
        <end position="381"/>
    </location>
</feature>
<keyword evidence="5" id="KW-1185">Reference proteome</keyword>
<dbReference type="GO" id="GO:0004722">
    <property type="term" value="F:protein serine/threonine phosphatase activity"/>
    <property type="evidence" value="ECO:0007669"/>
    <property type="project" value="InterPro"/>
</dbReference>
<dbReference type="GO" id="GO:0016020">
    <property type="term" value="C:membrane"/>
    <property type="evidence" value="ECO:0007669"/>
    <property type="project" value="UniProtKB-SubCell"/>
</dbReference>
<dbReference type="PROSITE" id="PS51746">
    <property type="entry name" value="PPM_2"/>
    <property type="match status" value="1"/>
</dbReference>
<keyword evidence="2" id="KW-0472">Membrane</keyword>
<name>A0A1R2CFM2_9CILI</name>
<accession>A0A1R2CFM2</accession>
<dbReference type="InterPro" id="IPR015655">
    <property type="entry name" value="PP2C"/>
</dbReference>
<evidence type="ECO:0000313" key="4">
    <source>
        <dbReference type="EMBL" id="OMJ87819.1"/>
    </source>
</evidence>
<evidence type="ECO:0000313" key="5">
    <source>
        <dbReference type="Proteomes" id="UP000187209"/>
    </source>
</evidence>
<dbReference type="SUPFAM" id="SSF81606">
    <property type="entry name" value="PP2C-like"/>
    <property type="match status" value="1"/>
</dbReference>
<evidence type="ECO:0000256" key="2">
    <source>
        <dbReference type="ARBA" id="ARBA00023136"/>
    </source>
</evidence>
<dbReference type="EMBL" id="MPUH01000167">
    <property type="protein sequence ID" value="OMJ87819.1"/>
    <property type="molecule type" value="Genomic_DNA"/>
</dbReference>
<dbReference type="CDD" id="cd00143">
    <property type="entry name" value="PP2Cc"/>
    <property type="match status" value="1"/>
</dbReference>
<dbReference type="OrthoDB" id="10264738at2759"/>
<reference evidence="4 5" key="1">
    <citation type="submission" date="2016-11" db="EMBL/GenBank/DDBJ databases">
        <title>The macronuclear genome of Stentor coeruleus: a giant cell with tiny introns.</title>
        <authorList>
            <person name="Slabodnick M."/>
            <person name="Ruby J.G."/>
            <person name="Reiff S.B."/>
            <person name="Swart E.C."/>
            <person name="Gosai S."/>
            <person name="Prabakaran S."/>
            <person name="Witkowska E."/>
            <person name="Larue G.E."/>
            <person name="Fisher S."/>
            <person name="Freeman R.M."/>
            <person name="Gunawardena J."/>
            <person name="Chu W."/>
            <person name="Stover N.A."/>
            <person name="Gregory B.D."/>
            <person name="Nowacki M."/>
            <person name="Derisi J."/>
            <person name="Roy S.W."/>
            <person name="Marshall W.F."/>
            <person name="Sood P."/>
        </authorList>
    </citation>
    <scope>NUCLEOTIDE SEQUENCE [LARGE SCALE GENOMIC DNA]</scope>
    <source>
        <strain evidence="4">WM001</strain>
    </source>
</reference>
<evidence type="ECO:0000256" key="1">
    <source>
        <dbReference type="ARBA" id="ARBA00004370"/>
    </source>
</evidence>
<dbReference type="InterPro" id="IPR001932">
    <property type="entry name" value="PPM-type_phosphatase-like_dom"/>
</dbReference>
<dbReference type="Pfam" id="PF00481">
    <property type="entry name" value="PP2C"/>
    <property type="match status" value="1"/>
</dbReference>
<comment type="subcellular location">
    <subcellularLocation>
        <location evidence="1">Membrane</location>
    </subcellularLocation>
</comment>
<dbReference type="InterPro" id="IPR036457">
    <property type="entry name" value="PPM-type-like_dom_sf"/>
</dbReference>
<dbReference type="SMART" id="SM00332">
    <property type="entry name" value="PP2Cc"/>
    <property type="match status" value="1"/>
</dbReference>
<sequence length="446" mass="50021">MGNCYKSNASEEQISYDKNVVIYIRQESLVSKFMPADKVKFKITNPVNELSENLLIGSYKMITTGCIIPGQDPRGEVPKKCQDHFFISSKPEYLFITLFDGHGSKGEEIVRFAHKFIEEKFLIDNISLTKCDLFLTELFESCDVAIKSQGGKINALGSGTTAICLLFVNDGIYVASVGDSRAILATIPEVQHIPIKTKSKNPYKKIFTPSRVLEPIQLTIDQKPNLETELNRILAAGGIVAKAKDEYGESYGPYRVFQKGKQIPGLAMSRSLGDMSAKKVGVISTPIIDFYPIISFKDQFIVVASDGVWDAMDNNEVSNFVETFRRKCLKEPKNIDDENTINPGNSTIARLLVEEARYRWFGICSEEDAMIDDISALVIEIHTQELTEHDRGTRTCSRFSKFTSSYLEVDTSNISSVHHNLARETIISSEMLDETRVELDEDVNDN</sequence>
<dbReference type="PANTHER" id="PTHR47992">
    <property type="entry name" value="PROTEIN PHOSPHATASE"/>
    <property type="match status" value="1"/>
</dbReference>
<dbReference type="AlphaFoldDB" id="A0A1R2CFM2"/>